<evidence type="ECO:0000313" key="3">
    <source>
        <dbReference type="Proteomes" id="UP001058461"/>
    </source>
</evidence>
<proteinExistence type="predicted"/>
<dbReference type="Proteomes" id="UP001058461">
    <property type="component" value="Chromosome"/>
</dbReference>
<keyword evidence="3" id="KW-1185">Reference proteome</keyword>
<feature type="domain" description="3-hydroxyacyl-CoA dehydrogenase NAD binding" evidence="1">
    <location>
        <begin position="5"/>
        <end position="39"/>
    </location>
</feature>
<accession>A0ABY5HIZ5</accession>
<dbReference type="Gene3D" id="3.40.50.720">
    <property type="entry name" value="NAD(P)-binding Rossmann-like Domain"/>
    <property type="match status" value="1"/>
</dbReference>
<gene>
    <name evidence="2" type="ORF">KDW95_01265</name>
</gene>
<dbReference type="Pfam" id="PF02737">
    <property type="entry name" value="3HCDH_N"/>
    <property type="match status" value="1"/>
</dbReference>
<dbReference type="InterPro" id="IPR036291">
    <property type="entry name" value="NAD(P)-bd_dom_sf"/>
</dbReference>
<evidence type="ECO:0000259" key="1">
    <source>
        <dbReference type="Pfam" id="PF02737"/>
    </source>
</evidence>
<sequence>MAGSGGRPERFGGFHFVNPGHQVPLVEVIRGRKSSDLTTVIALA</sequence>
<dbReference type="RefSeq" id="WP_370646659.1">
    <property type="nucleotide sequence ID" value="NZ_CP073347.1"/>
</dbReference>
<evidence type="ECO:0000313" key="2">
    <source>
        <dbReference type="EMBL" id="UTW12342.1"/>
    </source>
</evidence>
<dbReference type="EMBL" id="CP073347">
    <property type="protein sequence ID" value="UTW12342.1"/>
    <property type="molecule type" value="Genomic_DNA"/>
</dbReference>
<name>A0ABY5HIZ5_9GAMM</name>
<dbReference type="InterPro" id="IPR006176">
    <property type="entry name" value="3-OHacyl-CoA_DH_NAD-bd"/>
</dbReference>
<reference evidence="2" key="1">
    <citation type="submission" date="2021-04" db="EMBL/GenBank/DDBJ databases">
        <title>Oceanospirillales bacteria with DddD are important DMSP degraders in coastal seawater.</title>
        <authorList>
            <person name="Liu J."/>
        </authorList>
    </citation>
    <scope>NUCLEOTIDE SEQUENCE</scope>
    <source>
        <strain evidence="2">D13-1</strain>
    </source>
</reference>
<protein>
    <recommendedName>
        <fullName evidence="1">3-hydroxyacyl-CoA dehydrogenase NAD binding domain-containing protein</fullName>
    </recommendedName>
</protein>
<organism evidence="2 3">
    <name type="scientific">Marinobacterium rhizophilum</name>
    <dbReference type="NCBI Taxonomy" id="420402"/>
    <lineage>
        <taxon>Bacteria</taxon>
        <taxon>Pseudomonadati</taxon>
        <taxon>Pseudomonadota</taxon>
        <taxon>Gammaproteobacteria</taxon>
        <taxon>Oceanospirillales</taxon>
        <taxon>Oceanospirillaceae</taxon>
        <taxon>Marinobacterium</taxon>
    </lineage>
</organism>
<dbReference type="SUPFAM" id="SSF51735">
    <property type="entry name" value="NAD(P)-binding Rossmann-fold domains"/>
    <property type="match status" value="1"/>
</dbReference>